<feature type="chain" id="PRO_5041279983" evidence="1">
    <location>
        <begin position="24"/>
        <end position="790"/>
    </location>
</feature>
<dbReference type="InterPro" id="IPR012939">
    <property type="entry name" value="Glyco_hydro_92"/>
</dbReference>
<gene>
    <name evidence="4" type="ORF">GCM10007852_13150</name>
</gene>
<dbReference type="Gene3D" id="1.20.1610.10">
    <property type="entry name" value="alpha-1,2-mannosidases domains"/>
    <property type="match status" value="1"/>
</dbReference>
<feature type="domain" description="Glycosyl hydrolase family 92" evidence="2">
    <location>
        <begin position="284"/>
        <end position="761"/>
    </location>
</feature>
<protein>
    <submittedName>
        <fullName evidence="4">Alpha-1 2-mannosidase</fullName>
    </submittedName>
</protein>
<dbReference type="FunFam" id="3.30.2080.10:FF:000001">
    <property type="entry name" value="Alpha-1,2-mannosidase subfamily"/>
    <property type="match status" value="1"/>
</dbReference>
<dbReference type="InterPro" id="IPR005887">
    <property type="entry name" value="GH92_a_mannosidase_put"/>
</dbReference>
<evidence type="ECO:0000313" key="5">
    <source>
        <dbReference type="Proteomes" id="UP001156601"/>
    </source>
</evidence>
<evidence type="ECO:0000256" key="1">
    <source>
        <dbReference type="SAM" id="SignalP"/>
    </source>
</evidence>
<name>A0AA37SVX5_9ALTE</name>
<dbReference type="GO" id="GO:0005975">
    <property type="term" value="P:carbohydrate metabolic process"/>
    <property type="evidence" value="ECO:0007669"/>
    <property type="project" value="InterPro"/>
</dbReference>
<dbReference type="InterPro" id="IPR014718">
    <property type="entry name" value="GH-type_carb-bd"/>
</dbReference>
<dbReference type="InterPro" id="IPR008928">
    <property type="entry name" value="6-hairpin_glycosidase_sf"/>
</dbReference>
<dbReference type="Gene3D" id="2.70.98.10">
    <property type="match status" value="1"/>
</dbReference>
<evidence type="ECO:0000259" key="2">
    <source>
        <dbReference type="Pfam" id="PF07971"/>
    </source>
</evidence>
<feature type="signal peptide" evidence="1">
    <location>
        <begin position="1"/>
        <end position="23"/>
    </location>
</feature>
<dbReference type="Gene3D" id="3.30.2080.10">
    <property type="entry name" value="GH92 mannosidase domain"/>
    <property type="match status" value="1"/>
</dbReference>
<dbReference type="NCBIfam" id="TIGR01180">
    <property type="entry name" value="aman2_put"/>
    <property type="match status" value="1"/>
</dbReference>
<dbReference type="InterPro" id="IPR050883">
    <property type="entry name" value="PNGase"/>
</dbReference>
<dbReference type="GO" id="GO:0005829">
    <property type="term" value="C:cytosol"/>
    <property type="evidence" value="ECO:0007669"/>
    <property type="project" value="TreeGrafter"/>
</dbReference>
<evidence type="ECO:0000313" key="4">
    <source>
        <dbReference type="EMBL" id="GLR70407.1"/>
    </source>
</evidence>
<dbReference type="InterPro" id="IPR041371">
    <property type="entry name" value="GH92_N"/>
</dbReference>
<dbReference type="AlphaFoldDB" id="A0AA37SVX5"/>
<comment type="caution">
    <text evidence="4">The sequence shown here is derived from an EMBL/GenBank/DDBJ whole genome shotgun (WGS) entry which is preliminary data.</text>
</comment>
<organism evidence="4 5">
    <name type="scientific">Agaribacter marinus</name>
    <dbReference type="NCBI Taxonomy" id="1431249"/>
    <lineage>
        <taxon>Bacteria</taxon>
        <taxon>Pseudomonadati</taxon>
        <taxon>Pseudomonadota</taxon>
        <taxon>Gammaproteobacteria</taxon>
        <taxon>Alteromonadales</taxon>
        <taxon>Alteromonadaceae</taxon>
        <taxon>Agaribacter</taxon>
    </lineage>
</organism>
<dbReference type="FunFam" id="1.20.1050.60:FF:000001">
    <property type="entry name" value="Putative alpha-1,2-mannosidase"/>
    <property type="match status" value="1"/>
</dbReference>
<feature type="domain" description="Glycosyl hydrolase family 92 N-terminal" evidence="3">
    <location>
        <begin position="50"/>
        <end position="278"/>
    </location>
</feature>
<sequence>MYFKTGAILLGLSCLMGCSQAPALSDEASQANSSSGTTINLVDKDNLVQYVNPLVGSDSEFILSNGNTYPAIALPWGMNFWTPMTSKMGDGWTYKYDEYKIRGFKQTHQPSPWLNDYAAFSFMPVVGELKFEEESRASWFSHKAETSLPHYYSVYLADYDVVTEITPTQRAAQFQFTFPETNDAYILLDAFHKGSMVKILPKERKIIGYARNNHGGVPDNFHNYFVAYFDKDFELAQTWTDGWKLTANSTEQTGDHVGAIIKFATSRGEKVNVKVASSFISLEQAEINLARELGKDSFEVTKQKGFEAWQKELSRIQIESANIDQVKTFYSSLYRLLLFPRSFYEYDSNNDIVHYSPYNGQVLPGYMYTDNGFWDTFRAVFPFFTLMYPSLDTQIMQGLVNTYEESGWLPEWASPGHRGVMIGSNSAINIADAYIKNIRDYDANTLLEAMLKNATVEEGRPVSSVGREGVDYYNDLGYVPYDVGIHENAARTLEYAFADFNIAQMATSMGKHELAAKYYKKSLNYQHLFDPETGWMRGKNKDGNFQSPFNPLKWGDAFTEGNALHYTWSVFHDVQGLIELMGGETGFINKLDEVFTMPPLFDDSYYGFTIHEIREMQIVNMGNYAHGNQPIQHMIYLYNHARQPYKAQAKLRDVMTKLYQPTPDGYAGDEDNGQTSAWYVFSALGLYSVTPGVPQYVVGSPLFDKATLTLENGNTVQITAHNNKPENVYIDSMKFNAQTHNKSWVDHHALMQGANIDFYMSNVPNKHWAIEDDSVPYSMSLHLNNDDNKE</sequence>
<dbReference type="GO" id="GO:0006516">
    <property type="term" value="P:glycoprotein catabolic process"/>
    <property type="evidence" value="ECO:0007669"/>
    <property type="project" value="TreeGrafter"/>
</dbReference>
<dbReference type="FunFam" id="1.20.1610.10:FF:000001">
    <property type="entry name" value="Putative alpha-1,2-mannosidase"/>
    <property type="match status" value="1"/>
</dbReference>
<dbReference type="Proteomes" id="UP001156601">
    <property type="component" value="Unassembled WGS sequence"/>
</dbReference>
<dbReference type="Gene3D" id="1.20.1050.60">
    <property type="entry name" value="alpha-1,2-mannosidase"/>
    <property type="match status" value="1"/>
</dbReference>
<dbReference type="SUPFAM" id="SSF48208">
    <property type="entry name" value="Six-hairpin glycosidases"/>
    <property type="match status" value="1"/>
</dbReference>
<keyword evidence="5" id="KW-1185">Reference proteome</keyword>
<dbReference type="GO" id="GO:0000224">
    <property type="term" value="F:peptide-N4-(N-acetyl-beta-glucosaminyl)asparagine amidase activity"/>
    <property type="evidence" value="ECO:0007669"/>
    <property type="project" value="TreeGrafter"/>
</dbReference>
<dbReference type="RefSeq" id="WP_284216706.1">
    <property type="nucleotide sequence ID" value="NZ_BSOT01000005.1"/>
</dbReference>
<reference evidence="4" key="2">
    <citation type="submission" date="2023-01" db="EMBL/GenBank/DDBJ databases">
        <title>Draft genome sequence of Agaribacter marinus strain NBRC 110023.</title>
        <authorList>
            <person name="Sun Q."/>
            <person name="Mori K."/>
        </authorList>
    </citation>
    <scope>NUCLEOTIDE SEQUENCE</scope>
    <source>
        <strain evidence="4">NBRC 110023</strain>
    </source>
</reference>
<dbReference type="Pfam" id="PF07971">
    <property type="entry name" value="Glyco_hydro_92"/>
    <property type="match status" value="1"/>
</dbReference>
<accession>A0AA37SVX5</accession>
<dbReference type="PANTHER" id="PTHR12143">
    <property type="entry name" value="PEPTIDE N-GLYCANASE PNGASE -RELATED"/>
    <property type="match status" value="1"/>
</dbReference>
<proteinExistence type="predicted"/>
<dbReference type="Pfam" id="PF17678">
    <property type="entry name" value="Glyco_hydro_92N"/>
    <property type="match status" value="1"/>
</dbReference>
<evidence type="ECO:0000259" key="3">
    <source>
        <dbReference type="Pfam" id="PF17678"/>
    </source>
</evidence>
<dbReference type="EMBL" id="BSOT01000005">
    <property type="protein sequence ID" value="GLR70407.1"/>
    <property type="molecule type" value="Genomic_DNA"/>
</dbReference>
<dbReference type="GO" id="GO:0030246">
    <property type="term" value="F:carbohydrate binding"/>
    <property type="evidence" value="ECO:0007669"/>
    <property type="project" value="InterPro"/>
</dbReference>
<reference evidence="4" key="1">
    <citation type="journal article" date="2014" name="Int. J. Syst. Evol. Microbiol.">
        <title>Complete genome sequence of Corynebacterium casei LMG S-19264T (=DSM 44701T), isolated from a smear-ripened cheese.</title>
        <authorList>
            <consortium name="US DOE Joint Genome Institute (JGI-PGF)"/>
            <person name="Walter F."/>
            <person name="Albersmeier A."/>
            <person name="Kalinowski J."/>
            <person name="Ruckert C."/>
        </authorList>
    </citation>
    <scope>NUCLEOTIDE SEQUENCE</scope>
    <source>
        <strain evidence="4">NBRC 110023</strain>
    </source>
</reference>
<keyword evidence="1" id="KW-0732">Signal</keyword>
<dbReference type="PANTHER" id="PTHR12143:SF43">
    <property type="entry name" value="PUTATIVE-RELATED"/>
    <property type="match status" value="1"/>
</dbReference>